<keyword evidence="2" id="KW-1133">Transmembrane helix</keyword>
<feature type="region of interest" description="Disordered" evidence="1">
    <location>
        <begin position="1"/>
        <end position="101"/>
    </location>
</feature>
<keyword evidence="2" id="KW-0472">Membrane</keyword>
<dbReference type="EMBL" id="LHPG02000013">
    <property type="protein sequence ID" value="PRW44480.1"/>
    <property type="molecule type" value="Genomic_DNA"/>
</dbReference>
<evidence type="ECO:0000313" key="3">
    <source>
        <dbReference type="EMBL" id="PRW44480.1"/>
    </source>
</evidence>
<feature type="transmembrane region" description="Helical" evidence="2">
    <location>
        <begin position="309"/>
        <end position="328"/>
    </location>
</feature>
<feature type="transmembrane region" description="Helical" evidence="2">
    <location>
        <begin position="162"/>
        <end position="179"/>
    </location>
</feature>
<feature type="transmembrane region" description="Helical" evidence="2">
    <location>
        <begin position="110"/>
        <end position="129"/>
    </location>
</feature>
<feature type="compositionally biased region" description="Low complexity" evidence="1">
    <location>
        <begin position="82"/>
        <end position="101"/>
    </location>
</feature>
<evidence type="ECO:0000256" key="2">
    <source>
        <dbReference type="SAM" id="Phobius"/>
    </source>
</evidence>
<organism evidence="3 4">
    <name type="scientific">Chlorella sorokiniana</name>
    <name type="common">Freshwater green alga</name>
    <dbReference type="NCBI Taxonomy" id="3076"/>
    <lineage>
        <taxon>Eukaryota</taxon>
        <taxon>Viridiplantae</taxon>
        <taxon>Chlorophyta</taxon>
        <taxon>core chlorophytes</taxon>
        <taxon>Trebouxiophyceae</taxon>
        <taxon>Chlorellales</taxon>
        <taxon>Chlorellaceae</taxon>
        <taxon>Chlorella clade</taxon>
        <taxon>Chlorella</taxon>
    </lineage>
</organism>
<feature type="transmembrane region" description="Helical" evidence="2">
    <location>
        <begin position="242"/>
        <end position="262"/>
    </location>
</feature>
<evidence type="ECO:0000313" key="4">
    <source>
        <dbReference type="Proteomes" id="UP000239899"/>
    </source>
</evidence>
<comment type="caution">
    <text evidence="3">The sequence shown here is derived from an EMBL/GenBank/DDBJ whole genome shotgun (WGS) entry which is preliminary data.</text>
</comment>
<accession>A0A2P6TK71</accession>
<feature type="transmembrane region" description="Helical" evidence="2">
    <location>
        <begin position="340"/>
        <end position="364"/>
    </location>
</feature>
<name>A0A2P6TK71_CHLSO</name>
<dbReference type="Proteomes" id="UP000239899">
    <property type="component" value="Unassembled WGS sequence"/>
</dbReference>
<gene>
    <name evidence="3" type="ORF">C2E21_6729</name>
</gene>
<reference evidence="3 4" key="1">
    <citation type="journal article" date="2018" name="Plant J.">
        <title>Genome sequences of Chlorella sorokiniana UTEX 1602 and Micractinium conductrix SAG 241.80: implications to maltose excretion by a green alga.</title>
        <authorList>
            <person name="Arriola M.B."/>
            <person name="Velmurugan N."/>
            <person name="Zhang Y."/>
            <person name="Plunkett M.H."/>
            <person name="Hondzo H."/>
            <person name="Barney B.M."/>
        </authorList>
    </citation>
    <scope>NUCLEOTIDE SEQUENCE [LARGE SCALE GENOMIC DNA]</scope>
    <source>
        <strain evidence="4">UTEX 1602</strain>
    </source>
</reference>
<keyword evidence="4" id="KW-1185">Reference proteome</keyword>
<feature type="transmembrane region" description="Helical" evidence="2">
    <location>
        <begin position="274"/>
        <end position="297"/>
    </location>
</feature>
<feature type="compositionally biased region" description="Low complexity" evidence="1">
    <location>
        <begin position="53"/>
        <end position="75"/>
    </location>
</feature>
<proteinExistence type="predicted"/>
<evidence type="ECO:0000256" key="1">
    <source>
        <dbReference type="SAM" id="MobiDB-lite"/>
    </source>
</evidence>
<sequence>MAEPALAPETQQGPSKGGLDAPAFAAKAAPTAGVGAESPGAGGVEGPLPMPAAPLRAPEISGAAPSTPARTAPLSAAPPSPIAAMRPTAGEAAAAPASPRRNAAGRMPPIAYGGLATLITAVALTLLLTPRLVGMGMFHKDASDPFDAQLTQLLRLNSGAKLAGAGMVVALAAAAAGRWGSPDTGVSDLLRAGLVGQGAATLALLFAYVRVIPPISWLAVVGRQLGRTLAPRSGSLLAGAHFLLALLFPASGFLLAVAPWFTLYHFWGYSYGKAAFLLARLAGFADLLIVPIAQLALKSFAERGALASPAVRALNIGVLLAALIHTAVELRMVAGAPAGFLLPVNLSTWVFAGLTSAASLVAGGRPADLVAEMKEVAEGVKKKE</sequence>
<feature type="compositionally biased region" description="Low complexity" evidence="1">
    <location>
        <begin position="17"/>
        <end position="36"/>
    </location>
</feature>
<dbReference type="AlphaFoldDB" id="A0A2P6TK71"/>
<protein>
    <submittedName>
        <fullName evidence="3">Meiotic nuclear division 1</fullName>
    </submittedName>
</protein>
<keyword evidence="2" id="KW-0812">Transmembrane</keyword>
<feature type="transmembrane region" description="Helical" evidence="2">
    <location>
        <begin position="199"/>
        <end position="221"/>
    </location>
</feature>
<dbReference type="OrthoDB" id="10580274at2759"/>